<proteinExistence type="predicted"/>
<gene>
    <name evidence="4" type="ORF">Acr_05g0004560</name>
</gene>
<reference evidence="4 5" key="1">
    <citation type="submission" date="2019-07" db="EMBL/GenBank/DDBJ databases">
        <title>De Novo Assembly of kiwifruit Actinidia rufa.</title>
        <authorList>
            <person name="Sugita-Konishi S."/>
            <person name="Sato K."/>
            <person name="Mori E."/>
            <person name="Abe Y."/>
            <person name="Kisaki G."/>
            <person name="Hamano K."/>
            <person name="Suezawa K."/>
            <person name="Otani M."/>
            <person name="Fukuda T."/>
            <person name="Manabe T."/>
            <person name="Gomi K."/>
            <person name="Tabuchi M."/>
            <person name="Akimitsu K."/>
            <person name="Kataoka I."/>
        </authorList>
    </citation>
    <scope>NUCLEOTIDE SEQUENCE [LARGE SCALE GENOMIC DNA]</scope>
    <source>
        <strain evidence="5">cv. Fuchu</strain>
    </source>
</reference>
<name>A0A7J0EMK5_9ERIC</name>
<feature type="compositionally biased region" description="Basic and acidic residues" evidence="1">
    <location>
        <begin position="523"/>
        <end position="540"/>
    </location>
</feature>
<dbReference type="AlphaFoldDB" id="A0A7J0EMK5"/>
<feature type="compositionally biased region" description="Low complexity" evidence="1">
    <location>
        <begin position="512"/>
        <end position="521"/>
    </location>
</feature>
<dbReference type="GO" id="GO:0009793">
    <property type="term" value="P:embryo development ending in seed dormancy"/>
    <property type="evidence" value="ECO:0007669"/>
    <property type="project" value="TreeGrafter"/>
</dbReference>
<dbReference type="SUPFAM" id="SSF50998">
    <property type="entry name" value="Quinoprotein alcohol dehydrogenase-like"/>
    <property type="match status" value="1"/>
</dbReference>
<feature type="region of interest" description="Disordered" evidence="1">
    <location>
        <begin position="507"/>
        <end position="600"/>
    </location>
</feature>
<evidence type="ECO:0000313" key="5">
    <source>
        <dbReference type="Proteomes" id="UP000585474"/>
    </source>
</evidence>
<keyword evidence="2" id="KW-1133">Transmembrane helix</keyword>
<keyword evidence="2" id="KW-0472">Membrane</keyword>
<feature type="transmembrane region" description="Helical" evidence="2">
    <location>
        <begin position="370"/>
        <end position="395"/>
    </location>
</feature>
<accession>A0A7J0EMK5</accession>
<dbReference type="GO" id="GO:0005886">
    <property type="term" value="C:plasma membrane"/>
    <property type="evidence" value="ECO:0007669"/>
    <property type="project" value="TreeGrafter"/>
</dbReference>
<dbReference type="InterPro" id="IPR015943">
    <property type="entry name" value="WD40/YVTN_repeat-like_dom_sf"/>
</dbReference>
<dbReference type="InterPro" id="IPR018391">
    <property type="entry name" value="PQQ_b-propeller_rpt"/>
</dbReference>
<keyword evidence="3" id="KW-0732">Signal</keyword>
<organism evidence="4 5">
    <name type="scientific">Actinidia rufa</name>
    <dbReference type="NCBI Taxonomy" id="165716"/>
    <lineage>
        <taxon>Eukaryota</taxon>
        <taxon>Viridiplantae</taxon>
        <taxon>Streptophyta</taxon>
        <taxon>Embryophyta</taxon>
        <taxon>Tracheophyta</taxon>
        <taxon>Spermatophyta</taxon>
        <taxon>Magnoliopsida</taxon>
        <taxon>eudicotyledons</taxon>
        <taxon>Gunneridae</taxon>
        <taxon>Pentapetalae</taxon>
        <taxon>asterids</taxon>
        <taxon>Ericales</taxon>
        <taxon>Actinidiaceae</taxon>
        <taxon>Actinidia</taxon>
    </lineage>
</organism>
<dbReference type="InterPro" id="IPR011047">
    <property type="entry name" value="Quinoprotein_ADH-like_sf"/>
</dbReference>
<sequence length="600" mass="66522">MIFLLFVQSALTISQPQNSPEYPPNPHLFSVQEPWRKSSRRLSKPLIRDDGRIYSCSERNLFAFESNGYIAWSVNLNYSCNVRIAPVHGGSRKIFLVAENRVLRINPLNIGTYEPAVEVFFGPGLGEEGGEFIGIAISNTLGELYALSVRTPNFKWVQDFSSLDKSFTITPGNNGRLYVIVAVRALVLALDVFTGTVLWQRRLGPLSTPECAPVIDSNGWISIGSLDGFVYSFSPTGVLKKFPKAAALDSVIQVSPLLDCSGYAVYLSQTVMEGKTSHTIGEYNYISALKPLNVVFTLLVPETGSIYWHKSYSELGQFLSVLSEGDLQHFVVDEGILLAFITASSQKLASSCSQAEPKHVSIYKGNEKAIIPFLVFESATLIVLVVVVRFCCVFWRKKKLQSQNLGKFLEKRRSLRLQKKAFDRTIMEIGQKAAEEAVENEMLEKLGDLVKQKEGIERKLSTTYSLGRDRTSSKPKSILPLYDGKTKSYSFQGAKKESVTMFHTLSDTSADSSSEQEVESSFVEDKDTVIKEKGKAKVPSEDDNSSDDDETSEDYEGAPSGSRGFVNPLFVRHDFDESKEVKMEGESGSSSIRRATSSSS</sequence>
<dbReference type="Proteomes" id="UP000585474">
    <property type="component" value="Unassembled WGS sequence"/>
</dbReference>
<evidence type="ECO:0000256" key="2">
    <source>
        <dbReference type="SAM" id="Phobius"/>
    </source>
</evidence>
<comment type="caution">
    <text evidence="4">The sequence shown here is derived from an EMBL/GenBank/DDBJ whole genome shotgun (WGS) entry which is preliminary data.</text>
</comment>
<protein>
    <recommendedName>
        <fullName evidence="6">Gamete-expressed 3</fullName>
    </recommendedName>
</protein>
<dbReference type="GO" id="GO:0010183">
    <property type="term" value="P:pollen tube guidance"/>
    <property type="evidence" value="ECO:0007669"/>
    <property type="project" value="TreeGrafter"/>
</dbReference>
<evidence type="ECO:0000256" key="3">
    <source>
        <dbReference type="SAM" id="SignalP"/>
    </source>
</evidence>
<dbReference type="OrthoDB" id="19653at2759"/>
<keyword evidence="5" id="KW-1185">Reference proteome</keyword>
<evidence type="ECO:0008006" key="6">
    <source>
        <dbReference type="Google" id="ProtNLM"/>
    </source>
</evidence>
<feature type="compositionally biased region" description="Acidic residues" evidence="1">
    <location>
        <begin position="541"/>
        <end position="556"/>
    </location>
</feature>
<feature type="signal peptide" evidence="3">
    <location>
        <begin position="1"/>
        <end position="16"/>
    </location>
</feature>
<dbReference type="PANTHER" id="PTHR37253:SF1">
    <property type="entry name" value="PROTEIN GAMETE EXPRESSED 3"/>
    <property type="match status" value="1"/>
</dbReference>
<dbReference type="InterPro" id="IPR045301">
    <property type="entry name" value="GEX3-like"/>
</dbReference>
<dbReference type="PANTHER" id="PTHR37253">
    <property type="entry name" value="PROTEIN GAMETE EXPRESSED 3"/>
    <property type="match status" value="1"/>
</dbReference>
<dbReference type="Gene3D" id="2.130.10.10">
    <property type="entry name" value="YVTN repeat-like/Quinoprotein amine dehydrogenase"/>
    <property type="match status" value="1"/>
</dbReference>
<feature type="compositionally biased region" description="Low complexity" evidence="1">
    <location>
        <begin position="587"/>
        <end position="600"/>
    </location>
</feature>
<evidence type="ECO:0000313" key="4">
    <source>
        <dbReference type="EMBL" id="GFY86817.1"/>
    </source>
</evidence>
<dbReference type="SMART" id="SM00564">
    <property type="entry name" value="PQQ"/>
    <property type="match status" value="3"/>
</dbReference>
<evidence type="ECO:0000256" key="1">
    <source>
        <dbReference type="SAM" id="MobiDB-lite"/>
    </source>
</evidence>
<keyword evidence="2" id="KW-0812">Transmembrane</keyword>
<feature type="chain" id="PRO_5029558319" description="Gamete-expressed 3" evidence="3">
    <location>
        <begin position="17"/>
        <end position="600"/>
    </location>
</feature>
<dbReference type="EMBL" id="BJWL01000005">
    <property type="protein sequence ID" value="GFY86817.1"/>
    <property type="molecule type" value="Genomic_DNA"/>
</dbReference>
<feature type="compositionally biased region" description="Basic and acidic residues" evidence="1">
    <location>
        <begin position="571"/>
        <end position="585"/>
    </location>
</feature>